<protein>
    <recommendedName>
        <fullName evidence="3">citrate synthase (unknown stereospecificity)</fullName>
        <ecNumber evidence="3">2.3.3.16</ecNumber>
    </recommendedName>
</protein>
<name>A0A6L9XXA8_9MICO</name>
<evidence type="ECO:0000256" key="4">
    <source>
        <dbReference type="ARBA" id="ARBA00022679"/>
    </source>
</evidence>
<dbReference type="InterPro" id="IPR016142">
    <property type="entry name" value="Citrate_synth-like_lrg_a-sub"/>
</dbReference>
<dbReference type="GO" id="GO:0036440">
    <property type="term" value="F:citrate synthase activity"/>
    <property type="evidence" value="ECO:0007669"/>
    <property type="project" value="UniProtKB-EC"/>
</dbReference>
<proteinExistence type="inferred from homology"/>
<keyword evidence="7" id="KW-1185">Reference proteome</keyword>
<feature type="compositionally biased region" description="Basic and acidic residues" evidence="5">
    <location>
        <begin position="61"/>
        <end position="73"/>
    </location>
</feature>
<comment type="pathway">
    <text evidence="1">Carbohydrate metabolism; tricarboxylic acid cycle.</text>
</comment>
<dbReference type="SUPFAM" id="SSF48256">
    <property type="entry name" value="Citrate synthase"/>
    <property type="match status" value="1"/>
</dbReference>
<comment type="caution">
    <text evidence="6">The sequence shown here is derived from an EMBL/GenBank/DDBJ whole genome shotgun (WGS) entry which is preliminary data.</text>
</comment>
<dbReference type="Gene3D" id="1.10.580.10">
    <property type="entry name" value="Citrate Synthase, domain 1"/>
    <property type="match status" value="1"/>
</dbReference>
<organism evidence="6 7">
    <name type="scientific">Leifsonia tongyongensis</name>
    <dbReference type="NCBI Taxonomy" id="1268043"/>
    <lineage>
        <taxon>Bacteria</taxon>
        <taxon>Bacillati</taxon>
        <taxon>Actinomycetota</taxon>
        <taxon>Actinomycetes</taxon>
        <taxon>Micrococcales</taxon>
        <taxon>Microbacteriaceae</taxon>
        <taxon>Leifsonia</taxon>
    </lineage>
</organism>
<feature type="region of interest" description="Disordered" evidence="5">
    <location>
        <begin position="56"/>
        <end position="75"/>
    </location>
</feature>
<evidence type="ECO:0000256" key="1">
    <source>
        <dbReference type="ARBA" id="ARBA00005163"/>
    </source>
</evidence>
<feature type="region of interest" description="Disordered" evidence="5">
    <location>
        <begin position="194"/>
        <end position="225"/>
    </location>
</feature>
<evidence type="ECO:0000313" key="7">
    <source>
        <dbReference type="Proteomes" id="UP000474967"/>
    </source>
</evidence>
<dbReference type="Proteomes" id="UP000474967">
    <property type="component" value="Unassembled WGS sequence"/>
</dbReference>
<dbReference type="Gene3D" id="1.10.230.10">
    <property type="entry name" value="Cytochrome P450-Terp, domain 2"/>
    <property type="match status" value="1"/>
</dbReference>
<dbReference type="EMBL" id="JAAGWY010000002">
    <property type="protein sequence ID" value="NEN06033.1"/>
    <property type="molecule type" value="Genomic_DNA"/>
</dbReference>
<keyword evidence="4" id="KW-0808">Transferase</keyword>
<dbReference type="InterPro" id="IPR002020">
    <property type="entry name" value="Citrate_synthase"/>
</dbReference>
<dbReference type="GO" id="GO:0006099">
    <property type="term" value="P:tricarboxylic acid cycle"/>
    <property type="evidence" value="ECO:0007669"/>
    <property type="project" value="UniProtKB-UniPathway"/>
</dbReference>
<comment type="similarity">
    <text evidence="2">Belongs to the citrate synthase family.</text>
</comment>
<dbReference type="RefSeq" id="WP_163289490.1">
    <property type="nucleotide sequence ID" value="NZ_JAAGWY010000002.1"/>
</dbReference>
<evidence type="ECO:0000313" key="6">
    <source>
        <dbReference type="EMBL" id="NEN06033.1"/>
    </source>
</evidence>
<accession>A0A6L9XXA8</accession>
<evidence type="ECO:0000256" key="2">
    <source>
        <dbReference type="ARBA" id="ARBA00010566"/>
    </source>
</evidence>
<dbReference type="GO" id="GO:0005975">
    <property type="term" value="P:carbohydrate metabolic process"/>
    <property type="evidence" value="ECO:0007669"/>
    <property type="project" value="TreeGrafter"/>
</dbReference>
<dbReference type="InterPro" id="IPR016143">
    <property type="entry name" value="Citrate_synth-like_sm_a-sub"/>
</dbReference>
<dbReference type="GO" id="GO:0005829">
    <property type="term" value="C:cytosol"/>
    <property type="evidence" value="ECO:0007669"/>
    <property type="project" value="TreeGrafter"/>
</dbReference>
<sequence length="439" mass="45916">MTEPDLPTLTAEQTAARLGIKLETLYAYVARGRLRRTRGPDGSAFDSLDVERFAASRRSRARTDPTPHGHSDGRPLMVIETDLTLIEDGRLYYRGRDATELAEQEPFERVAHWVLTGVDDVRARFRAQPDAVARARRVTDAMPESATLRDRQQVAVTTFAALDPLRHSLDPATVVAAGEALVAGMVAVLPQSGPAPGAPSGAGSGPEPGARSGAESGPESHTGAAAASGLAADLWSRLTPQPAQPAAVAALNAALVLLIDHDMAVSTLAARAAASARANVYAVVTAGLGALDSLLHGNASAEAARMLARIVSGETPERVVADTVATRRGAVPGFGQVLYPGTDPRARAILGMLAAVDGAEPVLEAAERTTRMLVARTGAHPNVDFALAALTLATGMAADAGEVIFATARSVGWIAHALAEYREQPLRLRPVGRYVERGV</sequence>
<dbReference type="PANTHER" id="PTHR11739">
    <property type="entry name" value="CITRATE SYNTHASE"/>
    <property type="match status" value="1"/>
</dbReference>
<dbReference type="Pfam" id="PF00285">
    <property type="entry name" value="Citrate_synt"/>
    <property type="match status" value="1"/>
</dbReference>
<reference evidence="6 7" key="1">
    <citation type="journal article" date="2014" name="J. Microbiol.">
        <title>Diaminobutyricibacter tongyongensis gen. nov., sp. nov. and Homoserinibacter gongjuensis gen. nov., sp. nov. belong to the family Microbacteriaceae.</title>
        <authorList>
            <person name="Kim S.J."/>
            <person name="Ahn J.H."/>
            <person name="Weon H.Y."/>
            <person name="Hamada M."/>
            <person name="Suzuki K."/>
            <person name="Kwon S.W."/>
        </authorList>
    </citation>
    <scope>NUCLEOTIDE SEQUENCE [LARGE SCALE GENOMIC DNA]</scope>
    <source>
        <strain evidence="6 7">NBRC 108724</strain>
    </source>
</reference>
<gene>
    <name evidence="6" type="ORF">G3T36_09110</name>
</gene>
<dbReference type="EC" id="2.3.3.16" evidence="3"/>
<dbReference type="PANTHER" id="PTHR11739:SF4">
    <property type="entry name" value="CITRATE SYNTHASE, PEROXISOMAL"/>
    <property type="match status" value="1"/>
</dbReference>
<dbReference type="UniPathway" id="UPA00223"/>
<evidence type="ECO:0000256" key="3">
    <source>
        <dbReference type="ARBA" id="ARBA00012972"/>
    </source>
</evidence>
<dbReference type="AlphaFoldDB" id="A0A6L9XXA8"/>
<dbReference type="InterPro" id="IPR036969">
    <property type="entry name" value="Citrate_synthase_sf"/>
</dbReference>
<evidence type="ECO:0000256" key="5">
    <source>
        <dbReference type="SAM" id="MobiDB-lite"/>
    </source>
</evidence>